<dbReference type="STRING" id="1742973.COMA2_160041"/>
<evidence type="ECO:0000313" key="3">
    <source>
        <dbReference type="EMBL" id="CUS34219.1"/>
    </source>
</evidence>
<keyword evidence="3" id="KW-0808">Transferase</keyword>
<feature type="domain" description="Glycosyl transferase family 1" evidence="1">
    <location>
        <begin position="199"/>
        <end position="355"/>
    </location>
</feature>
<protein>
    <submittedName>
        <fullName evidence="3">Putative Glycosyltransferase</fullName>
    </submittedName>
</protein>
<dbReference type="InterPro" id="IPR028098">
    <property type="entry name" value="Glyco_trans_4-like_N"/>
</dbReference>
<dbReference type="EMBL" id="CZPZ01000008">
    <property type="protein sequence ID" value="CUS34219.1"/>
    <property type="molecule type" value="Genomic_DNA"/>
</dbReference>
<name>A0A0S4LEA2_9BACT</name>
<dbReference type="InterPro" id="IPR001296">
    <property type="entry name" value="Glyco_trans_1"/>
</dbReference>
<dbReference type="CDD" id="cd03801">
    <property type="entry name" value="GT4_PimA-like"/>
    <property type="match status" value="1"/>
</dbReference>
<proteinExistence type="predicted"/>
<dbReference type="Gene3D" id="3.40.50.2000">
    <property type="entry name" value="Glycogen Phosphorylase B"/>
    <property type="match status" value="2"/>
</dbReference>
<organism evidence="3 4">
    <name type="scientific">Candidatus Nitrospira nitrificans</name>
    <dbReference type="NCBI Taxonomy" id="1742973"/>
    <lineage>
        <taxon>Bacteria</taxon>
        <taxon>Pseudomonadati</taxon>
        <taxon>Nitrospirota</taxon>
        <taxon>Nitrospiria</taxon>
        <taxon>Nitrospirales</taxon>
        <taxon>Nitrospiraceae</taxon>
        <taxon>Nitrospira</taxon>
    </lineage>
</organism>
<keyword evidence="4" id="KW-1185">Reference proteome</keyword>
<gene>
    <name evidence="3" type="ORF">COMA2_160041</name>
</gene>
<dbReference type="AlphaFoldDB" id="A0A0S4LEA2"/>
<accession>A0A0S4LEA2</accession>
<dbReference type="PANTHER" id="PTHR12526:SF630">
    <property type="entry name" value="GLYCOSYLTRANSFERASE"/>
    <property type="match status" value="1"/>
</dbReference>
<evidence type="ECO:0000313" key="4">
    <source>
        <dbReference type="Proteomes" id="UP000198736"/>
    </source>
</evidence>
<evidence type="ECO:0000259" key="1">
    <source>
        <dbReference type="Pfam" id="PF00534"/>
    </source>
</evidence>
<dbReference type="Pfam" id="PF13439">
    <property type="entry name" value="Glyco_transf_4"/>
    <property type="match status" value="1"/>
</dbReference>
<sequence length="381" mass="42210">MAIHSSVDQNNTRLQIPMHCRLLYVVGQLGLGGLERQLYYLLANLDHARYCPGVVVLSLNPDDKYYRDIKKLKVPIYGFPANEPSLSRLKALRVIARQIAPEVIHSYGFHTNFAAYYAAWGTGSLAIGSLRAEYKAHKRSNGLIRGVLNARYPAYHISNNTPSADAANHASSFFAPKHVFVVRNAIDLNLFNCASEASRKRYYVAAVGSLLPVKRWDRLLRIVKRLSSVAGENICFQIAGDGPLRRALEKLADELGISNIVEFRGAVHDIPDFLSRAKFQVHTSEREGCPNAVMEAASCGLPVVAMKTGEIPYLVEEGKTGFVVPQGDETMFVERVALLLGDDELCTRMGLAARAKAEREFRLERLVSETLAAYKCAGWKG</sequence>
<dbReference type="GO" id="GO:0016757">
    <property type="term" value="F:glycosyltransferase activity"/>
    <property type="evidence" value="ECO:0007669"/>
    <property type="project" value="InterPro"/>
</dbReference>
<evidence type="ECO:0000259" key="2">
    <source>
        <dbReference type="Pfam" id="PF13439"/>
    </source>
</evidence>
<dbReference type="SUPFAM" id="SSF53756">
    <property type="entry name" value="UDP-Glycosyltransferase/glycogen phosphorylase"/>
    <property type="match status" value="1"/>
</dbReference>
<dbReference type="Proteomes" id="UP000198736">
    <property type="component" value="Unassembled WGS sequence"/>
</dbReference>
<dbReference type="Pfam" id="PF00534">
    <property type="entry name" value="Glycos_transf_1"/>
    <property type="match status" value="1"/>
</dbReference>
<reference evidence="4" key="1">
    <citation type="submission" date="2015-10" db="EMBL/GenBank/DDBJ databases">
        <authorList>
            <person name="Luecker S."/>
            <person name="Luecker S."/>
        </authorList>
    </citation>
    <scope>NUCLEOTIDE SEQUENCE [LARGE SCALE GENOMIC DNA]</scope>
</reference>
<dbReference type="PANTHER" id="PTHR12526">
    <property type="entry name" value="GLYCOSYLTRANSFERASE"/>
    <property type="match status" value="1"/>
</dbReference>
<feature type="domain" description="Glycosyltransferase subfamily 4-like N-terminal" evidence="2">
    <location>
        <begin position="32"/>
        <end position="189"/>
    </location>
</feature>
<dbReference type="OrthoDB" id="9790710at2"/>
<dbReference type="RefSeq" id="WP_090895609.1">
    <property type="nucleotide sequence ID" value="NZ_CZPZ01000008.1"/>
</dbReference>